<dbReference type="Pfam" id="PF09369">
    <property type="entry name" value="MZB"/>
    <property type="match status" value="1"/>
</dbReference>
<dbReference type="SMART" id="SM00490">
    <property type="entry name" value="HELICc"/>
    <property type="match status" value="1"/>
</dbReference>
<dbReference type="InterPro" id="IPR011545">
    <property type="entry name" value="DEAD/DEAH_box_helicase_dom"/>
</dbReference>
<dbReference type="Proteomes" id="UP000185628">
    <property type="component" value="Unassembled WGS sequence"/>
</dbReference>
<dbReference type="GO" id="GO:0036297">
    <property type="term" value="P:interstrand cross-link repair"/>
    <property type="evidence" value="ECO:0007669"/>
    <property type="project" value="TreeGrafter"/>
</dbReference>
<proteinExistence type="predicted"/>
<dbReference type="InterPro" id="IPR014001">
    <property type="entry name" value="Helicase_ATP-bd"/>
</dbReference>
<dbReference type="OrthoDB" id="143059at2"/>
<dbReference type="InterPro" id="IPR055227">
    <property type="entry name" value="HRQ1_WHD"/>
</dbReference>
<dbReference type="AlphaFoldDB" id="A0A1Q5Q443"/>
<dbReference type="PROSITE" id="PS51194">
    <property type="entry name" value="HELICASE_CTER"/>
    <property type="match status" value="1"/>
</dbReference>
<dbReference type="GO" id="GO:0005524">
    <property type="term" value="F:ATP binding"/>
    <property type="evidence" value="ECO:0007669"/>
    <property type="project" value="UniProtKB-KW"/>
</dbReference>
<dbReference type="EMBL" id="MQVR01000012">
    <property type="protein sequence ID" value="OKL54576.1"/>
    <property type="molecule type" value="Genomic_DNA"/>
</dbReference>
<evidence type="ECO:0000259" key="4">
    <source>
        <dbReference type="PROSITE" id="PS51194"/>
    </source>
</evidence>
<keyword evidence="6" id="KW-1185">Reference proteome</keyword>
<dbReference type="Pfam" id="PF00271">
    <property type="entry name" value="Helicase_C"/>
    <property type="match status" value="1"/>
</dbReference>
<dbReference type="InterPro" id="IPR001650">
    <property type="entry name" value="Helicase_C-like"/>
</dbReference>
<dbReference type="Gene3D" id="3.40.50.300">
    <property type="entry name" value="P-loop containing nucleotide triphosphate hydrolases"/>
    <property type="match status" value="2"/>
</dbReference>
<gene>
    <name evidence="5" type="ORF">BSZ39_03350</name>
</gene>
<dbReference type="GO" id="GO:0043138">
    <property type="term" value="F:3'-5' DNA helicase activity"/>
    <property type="evidence" value="ECO:0007669"/>
    <property type="project" value="TreeGrafter"/>
</dbReference>
<protein>
    <recommendedName>
        <fullName evidence="7">DEAD/DEAH box helicase domain-containing protein</fullName>
    </recommendedName>
</protein>
<feature type="domain" description="Helicase ATP-binding" evidence="3">
    <location>
        <begin position="61"/>
        <end position="257"/>
    </location>
</feature>
<organism evidence="5 6">
    <name type="scientific">Bowdeniella nasicola</name>
    <dbReference type="NCBI Taxonomy" id="208480"/>
    <lineage>
        <taxon>Bacteria</taxon>
        <taxon>Bacillati</taxon>
        <taxon>Actinomycetota</taxon>
        <taxon>Actinomycetes</taxon>
        <taxon>Actinomycetales</taxon>
        <taxon>Actinomycetaceae</taxon>
        <taxon>Bowdeniella</taxon>
    </lineage>
</organism>
<dbReference type="InterPro" id="IPR027417">
    <property type="entry name" value="P-loop_NTPase"/>
</dbReference>
<comment type="caution">
    <text evidence="5">The sequence shown here is derived from an EMBL/GenBank/DDBJ whole genome shotgun (WGS) entry which is preliminary data.</text>
</comment>
<evidence type="ECO:0000256" key="1">
    <source>
        <dbReference type="ARBA" id="ARBA00022741"/>
    </source>
</evidence>
<dbReference type="PANTHER" id="PTHR47957">
    <property type="entry name" value="ATP-DEPENDENT HELICASE HRQ1"/>
    <property type="match status" value="1"/>
</dbReference>
<dbReference type="GO" id="GO:0003676">
    <property type="term" value="F:nucleic acid binding"/>
    <property type="evidence" value="ECO:0007669"/>
    <property type="project" value="InterPro"/>
</dbReference>
<dbReference type="Pfam" id="PF22982">
    <property type="entry name" value="WHD_HRQ1"/>
    <property type="match status" value="1"/>
</dbReference>
<keyword evidence="2" id="KW-0067">ATP-binding</keyword>
<evidence type="ECO:0000259" key="3">
    <source>
        <dbReference type="PROSITE" id="PS51192"/>
    </source>
</evidence>
<dbReference type="SMART" id="SM00487">
    <property type="entry name" value="DEXDc"/>
    <property type="match status" value="1"/>
</dbReference>
<dbReference type="PANTHER" id="PTHR47957:SF3">
    <property type="entry name" value="ATP-DEPENDENT HELICASE HRQ1"/>
    <property type="match status" value="1"/>
</dbReference>
<dbReference type="SUPFAM" id="SSF52540">
    <property type="entry name" value="P-loop containing nucleoside triphosphate hydrolases"/>
    <property type="match status" value="1"/>
</dbReference>
<accession>A0A1Q5Q443</accession>
<reference evidence="6" key="1">
    <citation type="submission" date="2016-12" db="EMBL/GenBank/DDBJ databases">
        <authorList>
            <person name="Meng X."/>
        </authorList>
    </citation>
    <scope>NUCLEOTIDE SEQUENCE [LARGE SCALE GENOMIC DNA]</scope>
    <source>
        <strain evidence="6">DSM 19116</strain>
    </source>
</reference>
<dbReference type="InterPro" id="IPR018973">
    <property type="entry name" value="MZB"/>
</dbReference>
<dbReference type="CDD" id="cd18797">
    <property type="entry name" value="SF2_C_Hrq"/>
    <property type="match status" value="1"/>
</dbReference>
<dbReference type="PROSITE" id="PS51192">
    <property type="entry name" value="HELICASE_ATP_BIND_1"/>
    <property type="match status" value="1"/>
</dbReference>
<name>A0A1Q5Q443_9ACTO</name>
<keyword evidence="1" id="KW-0547">Nucleotide-binding</keyword>
<evidence type="ECO:0000256" key="2">
    <source>
        <dbReference type="ARBA" id="ARBA00022840"/>
    </source>
</evidence>
<evidence type="ECO:0008006" key="7">
    <source>
        <dbReference type="Google" id="ProtNLM"/>
    </source>
</evidence>
<dbReference type="RefSeq" id="WP_073715976.1">
    <property type="nucleotide sequence ID" value="NZ_MQVR01000012.1"/>
</dbReference>
<sequence length="795" mass="82901">MQDLVDVARAVFGAERIAHVHEAASRPARYGDWPAHVHADVAAAYERIRISRPYTHQVAALEAIAAGRTTVVATGTGSGKSLPVWASILSEVSAHQEAVAGGRAGSIAQRMVRPTMLYIAPTKALAADQLAAARGVIAAGALPAVAATCDGDSAPMERSAARARADIVATNPDFLHFSLLAGHHRWARLLRGLSLVVVDEAHTYRGLFGAHVSLVLRRLLRIAGHYGAAPRVVLLSATAADPGALAQTLLGSAAVDPVAVTEDGSPVGAKRIVLVRPKKEAAAAGGSAAGGTAGTAGGAGGGDVADVMAAFVRRQARTLAFVRSRFGTEALALHVRDLLTAGEGKDSGTVGRVAAYRGGYLPEERRALEADLRSGAVAGLTATNALELGIDISGLDAVITSGWPGSRASLLQQAGRAGRVGRPGVAIFAASEDPLDRYLVENPAEIFSAGVEASVINVANPHVLAPHLLAAASELPLTEKDFPLFGGEAAREMIDDLLVRDLLKARPAGWMWNSLLPTRAHDLTDLRGSGAREVAVVETETGRLLGTVPADSADSAVHPGAIYLHQGRQFIIRELDEQAAVAEPIAPQELRTVARGETRVRIERSLAEAAPFSLAQVEVEKQVTGFYRRRAKTGEIISSQTLDMPTRVLQTVAWCWQVPTGTLEAAGVAAADVAGALHGAEHALISMLPLIALCDRSDIGGVSYALYGEQLAPAIFVYDGTRGGAGFAAHGFADRARWTRLTAELVSSCPCEAGCPRCIVSPKCGSGNEPLSKAGAITVLALMADQTAELRGRSR</sequence>
<feature type="domain" description="Helicase C-terminal" evidence="4">
    <location>
        <begin position="303"/>
        <end position="462"/>
    </location>
</feature>
<dbReference type="GO" id="GO:0006289">
    <property type="term" value="P:nucleotide-excision repair"/>
    <property type="evidence" value="ECO:0007669"/>
    <property type="project" value="TreeGrafter"/>
</dbReference>
<evidence type="ECO:0000313" key="5">
    <source>
        <dbReference type="EMBL" id="OKL54576.1"/>
    </source>
</evidence>
<dbReference type="Pfam" id="PF00270">
    <property type="entry name" value="DEAD"/>
    <property type="match status" value="1"/>
</dbReference>
<evidence type="ECO:0000313" key="6">
    <source>
        <dbReference type="Proteomes" id="UP000185628"/>
    </source>
</evidence>